<evidence type="ECO:0000313" key="5">
    <source>
        <dbReference type="Proteomes" id="UP001642484"/>
    </source>
</evidence>
<dbReference type="Proteomes" id="UP001642484">
    <property type="component" value="Unassembled WGS sequence"/>
</dbReference>
<dbReference type="InterPro" id="IPR029063">
    <property type="entry name" value="SAM-dependent_MTases_sf"/>
</dbReference>
<dbReference type="Gene3D" id="3.40.50.150">
    <property type="entry name" value="Vaccinia Virus protein VP39"/>
    <property type="match status" value="1"/>
</dbReference>
<keyword evidence="2" id="KW-0489">Methyltransferase</keyword>
<dbReference type="SUPFAM" id="SSF53335">
    <property type="entry name" value="S-adenosyl-L-methionine-dependent methyltransferases"/>
    <property type="match status" value="1"/>
</dbReference>
<keyword evidence="2" id="KW-0808">Transferase</keyword>
<dbReference type="PROSITE" id="PS51678">
    <property type="entry name" value="SAM_MT_PRMT"/>
    <property type="match status" value="1"/>
</dbReference>
<comment type="caution">
    <text evidence="4">The sequence shown here is derived from an EMBL/GenBank/DDBJ whole genome shotgun (WGS) entry which is preliminary data.</text>
</comment>
<evidence type="ECO:0000256" key="1">
    <source>
        <dbReference type="ARBA" id="ARBA00022691"/>
    </source>
</evidence>
<dbReference type="PANTHER" id="PTHR11006">
    <property type="entry name" value="PROTEIN ARGININE N-METHYLTRANSFERASE"/>
    <property type="match status" value="1"/>
</dbReference>
<reference evidence="4 5" key="1">
    <citation type="submission" date="2024-02" db="EMBL/GenBank/DDBJ databases">
        <authorList>
            <person name="Chen Y."/>
            <person name="Shah S."/>
            <person name="Dougan E. K."/>
            <person name="Thang M."/>
            <person name="Chan C."/>
        </authorList>
    </citation>
    <scope>NUCLEOTIDE SEQUENCE [LARGE SCALE GENOMIC DNA]</scope>
</reference>
<dbReference type="EMBL" id="CAXAMN010019557">
    <property type="protein sequence ID" value="CAK9054491.1"/>
    <property type="molecule type" value="Genomic_DNA"/>
</dbReference>
<evidence type="ECO:0000313" key="4">
    <source>
        <dbReference type="EMBL" id="CAK9054491.1"/>
    </source>
</evidence>
<keyword evidence="1 2" id="KW-0949">S-adenosyl-L-methionine</keyword>
<evidence type="ECO:0000256" key="2">
    <source>
        <dbReference type="PROSITE-ProRule" id="PRU01015"/>
    </source>
</evidence>
<evidence type="ECO:0000259" key="3">
    <source>
        <dbReference type="Pfam" id="PF13649"/>
    </source>
</evidence>
<dbReference type="CDD" id="cd02440">
    <property type="entry name" value="AdoMet_MTases"/>
    <property type="match status" value="1"/>
</dbReference>
<protein>
    <recommendedName>
        <fullName evidence="3">Methyltransferase domain-containing protein</fullName>
    </recommendedName>
</protein>
<organism evidence="4 5">
    <name type="scientific">Durusdinium trenchii</name>
    <dbReference type="NCBI Taxonomy" id="1381693"/>
    <lineage>
        <taxon>Eukaryota</taxon>
        <taxon>Sar</taxon>
        <taxon>Alveolata</taxon>
        <taxon>Dinophyceae</taxon>
        <taxon>Suessiales</taxon>
        <taxon>Symbiodiniaceae</taxon>
        <taxon>Durusdinium</taxon>
    </lineage>
</organism>
<dbReference type="Pfam" id="PF13649">
    <property type="entry name" value="Methyltransf_25"/>
    <property type="match status" value="1"/>
</dbReference>
<proteinExistence type="predicted"/>
<feature type="domain" description="Methyltransferase" evidence="3">
    <location>
        <begin position="531"/>
        <end position="627"/>
    </location>
</feature>
<keyword evidence="5" id="KW-1185">Reference proteome</keyword>
<dbReference type="InterPro" id="IPR025799">
    <property type="entry name" value="Arg_MeTrfase"/>
</dbReference>
<dbReference type="InterPro" id="IPR041698">
    <property type="entry name" value="Methyltransf_25"/>
</dbReference>
<gene>
    <name evidence="4" type="ORF">CCMP2556_LOCUS27233</name>
</gene>
<sequence>MESGAQRVTGARCRVCCTARLRFQWRPNRSGVRRDGRIERAAVEACAVEWLKEATTAASNQLQITEKSTASFLVVQDLLRRLNGTSETEMQILCSLLTLEELCKLEEDLRQNAINKFEAIKFDFAKTHDRNALRADLLRPSFGSVTCSEISEAMARCFISGGSLARTLAALAGCNEEDAVSLLRFARRLSNLFAPIEFTKQVARQDWERFPFAFGAYLLPAVDLAVRSLRDSGTPSPPETRVKVSVFGATGCLAAALSSRLGCQTSLAEPSALLRSCLESLFHSNAVACTVGEDADASADLFVLSLDEDGLFEWGHLRVLKEHLKRRREVAQRLGIKVEPKVLPEVLCIKAALIDDTLPRIRGCRLNRFEKMRGDLAISHRWPRGACHIRPQMRSPPQLIYESSILSLAENADKSYVSFFPEPGMPVNGIAVWVQFRGLPEDNSICCIQPLPVRRAELGFALHLWAHFSDVKVWFEWADSGPGQLTTPPLGKTKLPPWHFKMLNDHERNRRYHMAIARAISRKQAKGGTRVLDCGCGAGLLSLLASREGASRVTAVELSPLISDLTKEIVKDQNHQIQDHFSILAADVRQLSPEQVGEHDIIVSELMDASGLGESLLSVLQHACHHLSAPGAQVIPCGIRLVGALGWHRLPNCHDAFDFSALNALYFCSQLGGPFSQKEPPPCLHGGTDLPSLHSGPFTSRNLNRLRRHEVWDLLSPEQTLLTVNFSKALEGASLYPCTNKVTLQVSQDGVANCLIWWWEVQLDECETLSNRPKALGGCYETHWHQPLLPFGPLPVTIGDELLLKVSISDSAGQKLNFTLEPAKPRSATAWIQPALLPEDPLMKLLVNWRKDLEEACAENTALTSKFTSRGDLDGLQRLQKAVLILCLMPQAFGCGPFVRDRLLQSYFGVAYK</sequence>
<dbReference type="PANTHER" id="PTHR11006:SF124">
    <property type="entry name" value="ARGININE METHYLTRANSFERASE 1-RELATED"/>
    <property type="match status" value="1"/>
</dbReference>
<name>A0ABP0MSM0_9DINO</name>
<accession>A0ABP0MSM0</accession>
<dbReference type="Gene3D" id="2.70.160.11">
    <property type="entry name" value="Hnrnp arginine n-methyltransferase1"/>
    <property type="match status" value="1"/>
</dbReference>